<evidence type="ECO:0000256" key="12">
    <source>
        <dbReference type="ARBA" id="ARBA00022491"/>
    </source>
</evidence>
<dbReference type="GO" id="GO:0030424">
    <property type="term" value="C:axon"/>
    <property type="evidence" value="ECO:0007669"/>
    <property type="project" value="UniProtKB-SubCell"/>
</dbReference>
<dbReference type="SMART" id="SM00290">
    <property type="entry name" value="ZnF_UBP"/>
    <property type="match status" value="1"/>
</dbReference>
<dbReference type="GO" id="GO:0000118">
    <property type="term" value="C:histone deacetylase complex"/>
    <property type="evidence" value="ECO:0007669"/>
    <property type="project" value="TreeGrafter"/>
</dbReference>
<evidence type="ECO:0000259" key="35">
    <source>
        <dbReference type="PROSITE" id="PS50271"/>
    </source>
</evidence>
<feature type="region of interest" description="Disordered" evidence="34">
    <location>
        <begin position="864"/>
        <end position="906"/>
    </location>
</feature>
<reference evidence="36" key="3">
    <citation type="submission" date="2025-09" db="UniProtKB">
        <authorList>
            <consortium name="Ensembl"/>
        </authorList>
    </citation>
    <scope>IDENTIFICATION</scope>
</reference>
<evidence type="ECO:0000256" key="34">
    <source>
        <dbReference type="SAM" id="MobiDB-lite"/>
    </source>
</evidence>
<protein>
    <recommendedName>
        <fullName evidence="31">Protein deacetylase HDAC6</fullName>
    </recommendedName>
    <alternativeName>
        <fullName evidence="32">Tubulin-lysine deacetylase HDAC6</fullName>
    </alternativeName>
</protein>
<comment type="subcellular location">
    <subcellularLocation>
        <location evidence="7">Cell projection</location>
        <location evidence="7">Axon</location>
    </subcellularLocation>
    <subcellularLocation>
        <location evidence="4">Cell projection</location>
        <location evidence="4">Dendrite</location>
    </subcellularLocation>
    <subcellularLocation>
        <location evidence="2">Cytoplasm</location>
        <location evidence="2">Cytoskeleton</location>
        <location evidence="2">Cilium basal body</location>
    </subcellularLocation>
    <subcellularLocation>
        <location evidence="5">Cytoplasm</location>
        <location evidence="5">Cytoskeleton</location>
        <location evidence="5">Microtubule organizing center</location>
        <location evidence="5">Centrosome</location>
    </subcellularLocation>
    <subcellularLocation>
        <location evidence="3">Nucleus</location>
    </subcellularLocation>
    <subcellularLocation>
        <location evidence="6">Perikaryon</location>
    </subcellularLocation>
</comment>
<reference evidence="36 37" key="1">
    <citation type="journal article" date="2011" name="Genome Biol. Evol.">
        <title>Integration of the genetic map and genome assembly of fugu facilitates insights into distinct features of genome evolution in teleosts and mammals.</title>
        <authorList>
            <person name="Kai W."/>
            <person name="Kikuchi K."/>
            <person name="Tohari S."/>
            <person name="Chew A.K."/>
            <person name="Tay A."/>
            <person name="Fujiwara A."/>
            <person name="Hosoya S."/>
            <person name="Suetake H."/>
            <person name="Naruse K."/>
            <person name="Brenner S."/>
            <person name="Suzuki Y."/>
            <person name="Venkatesh B."/>
        </authorList>
    </citation>
    <scope>NUCLEOTIDE SEQUENCE [LARGE SCALE GENOMIC DNA]</scope>
</reference>
<evidence type="ECO:0000256" key="25">
    <source>
        <dbReference type="ARBA" id="ARBA00023203"/>
    </source>
</evidence>
<proteinExistence type="inferred from homology"/>
<dbReference type="GO" id="GO:0042903">
    <property type="term" value="F:tubulin deacetylase activity"/>
    <property type="evidence" value="ECO:0007669"/>
    <property type="project" value="Ensembl"/>
</dbReference>
<dbReference type="InterPro" id="IPR037138">
    <property type="entry name" value="His_deacetylse_dom_sf"/>
</dbReference>
<keyword evidence="28" id="KW-0966">Cell projection</keyword>
<comment type="catalytic activity">
    <reaction evidence="29">
        <text>N(6)-acetyl-L-lysyl-[protein] + H2O = L-lysyl-[protein] + acetate</text>
        <dbReference type="Rhea" id="RHEA:58108"/>
        <dbReference type="Rhea" id="RHEA-COMP:9752"/>
        <dbReference type="Rhea" id="RHEA-COMP:10731"/>
        <dbReference type="ChEBI" id="CHEBI:15377"/>
        <dbReference type="ChEBI" id="CHEBI:29969"/>
        <dbReference type="ChEBI" id="CHEBI:30089"/>
        <dbReference type="ChEBI" id="CHEBI:61930"/>
    </reaction>
    <physiologicalReaction direction="left-to-right" evidence="29">
        <dbReference type="Rhea" id="RHEA:58109"/>
    </physiologicalReaction>
</comment>
<feature type="compositionally biased region" description="Polar residues" evidence="34">
    <location>
        <begin position="964"/>
        <end position="974"/>
    </location>
</feature>
<dbReference type="InParanoid" id="A0A674MJX9"/>
<dbReference type="GO" id="GO:0003779">
    <property type="term" value="F:actin binding"/>
    <property type="evidence" value="ECO:0007669"/>
    <property type="project" value="UniProtKB-KW"/>
</dbReference>
<dbReference type="PROSITE" id="PS50271">
    <property type="entry name" value="ZF_UBP"/>
    <property type="match status" value="1"/>
</dbReference>
<evidence type="ECO:0000256" key="22">
    <source>
        <dbReference type="ARBA" id="ARBA00022853"/>
    </source>
</evidence>
<evidence type="ECO:0000256" key="14">
    <source>
        <dbReference type="ARBA" id="ARBA00022679"/>
    </source>
</evidence>
<dbReference type="GO" id="GO:0004407">
    <property type="term" value="F:histone deacetylase activity"/>
    <property type="evidence" value="ECO:0007669"/>
    <property type="project" value="TreeGrafter"/>
</dbReference>
<dbReference type="GO" id="GO:0005813">
    <property type="term" value="C:centrosome"/>
    <property type="evidence" value="ECO:0007669"/>
    <property type="project" value="UniProtKB-SubCell"/>
</dbReference>
<evidence type="ECO:0000256" key="5">
    <source>
        <dbReference type="ARBA" id="ARBA00004300"/>
    </source>
</evidence>
<keyword evidence="19" id="KW-0378">Hydrolase</keyword>
<evidence type="ECO:0000256" key="8">
    <source>
        <dbReference type="ARBA" id="ARBA00004906"/>
    </source>
</evidence>
<dbReference type="GO" id="GO:0001525">
    <property type="term" value="P:angiogenesis"/>
    <property type="evidence" value="ECO:0007669"/>
    <property type="project" value="Ensembl"/>
</dbReference>
<keyword evidence="11" id="KW-0963">Cytoplasm</keyword>
<feature type="region of interest" description="Disordered" evidence="34">
    <location>
        <begin position="922"/>
        <end position="1009"/>
    </location>
</feature>
<keyword evidence="16" id="KW-0677">Repeat</keyword>
<name>A0A674MJX9_TAKRU</name>
<comment type="cofactor">
    <cofactor evidence="1">
        <name>Zn(2+)</name>
        <dbReference type="ChEBI" id="CHEBI:29105"/>
    </cofactor>
</comment>
<dbReference type="AlphaFoldDB" id="A0A674MJX9"/>
<dbReference type="SUPFAM" id="SSF52768">
    <property type="entry name" value="Arginase/deacetylase"/>
    <property type="match status" value="2"/>
</dbReference>
<evidence type="ECO:0000256" key="19">
    <source>
        <dbReference type="ARBA" id="ARBA00022801"/>
    </source>
</evidence>
<evidence type="ECO:0000256" key="21">
    <source>
        <dbReference type="ARBA" id="ARBA00022843"/>
    </source>
</evidence>
<feature type="domain" description="UBP-type" evidence="35">
    <location>
        <begin position="1029"/>
        <end position="1127"/>
    </location>
</feature>
<evidence type="ECO:0000256" key="29">
    <source>
        <dbReference type="ARBA" id="ARBA00049136"/>
    </source>
</evidence>
<dbReference type="GO" id="GO:0030425">
    <property type="term" value="C:dendrite"/>
    <property type="evidence" value="ECO:0007669"/>
    <property type="project" value="UniProtKB-SubCell"/>
</dbReference>
<gene>
    <name evidence="36" type="primary">hdac6</name>
</gene>
<dbReference type="GO" id="GO:0040029">
    <property type="term" value="P:epigenetic regulation of gene expression"/>
    <property type="evidence" value="ECO:0007669"/>
    <property type="project" value="TreeGrafter"/>
</dbReference>
<dbReference type="GO" id="GO:0006950">
    <property type="term" value="P:response to stress"/>
    <property type="evidence" value="ECO:0007669"/>
    <property type="project" value="UniProtKB-ARBA"/>
</dbReference>
<dbReference type="GO" id="GO:0008270">
    <property type="term" value="F:zinc ion binding"/>
    <property type="evidence" value="ECO:0007669"/>
    <property type="project" value="UniProtKB-KW"/>
</dbReference>
<dbReference type="GeneTree" id="ENSGT00940000159563"/>
<dbReference type="GO" id="GO:0016740">
    <property type="term" value="F:transferase activity"/>
    <property type="evidence" value="ECO:0007669"/>
    <property type="project" value="UniProtKB-KW"/>
</dbReference>
<evidence type="ECO:0000256" key="33">
    <source>
        <dbReference type="PROSITE-ProRule" id="PRU00502"/>
    </source>
</evidence>
<dbReference type="SUPFAM" id="SSF57850">
    <property type="entry name" value="RING/U-box"/>
    <property type="match status" value="1"/>
</dbReference>
<dbReference type="GO" id="GO:0060216">
    <property type="term" value="P:definitive hemopoiesis"/>
    <property type="evidence" value="ECO:0007669"/>
    <property type="project" value="Ensembl"/>
</dbReference>
<evidence type="ECO:0000256" key="15">
    <source>
        <dbReference type="ARBA" id="ARBA00022723"/>
    </source>
</evidence>
<dbReference type="PANTHER" id="PTHR10625:SF21">
    <property type="entry name" value="HISTONE DEACETYLASE 6"/>
    <property type="match status" value="1"/>
</dbReference>
<keyword evidence="26" id="KW-0206">Cytoskeleton</keyword>
<evidence type="ECO:0000256" key="9">
    <source>
        <dbReference type="ARBA" id="ARBA00007738"/>
    </source>
</evidence>
<evidence type="ECO:0000256" key="23">
    <source>
        <dbReference type="ARBA" id="ARBA00023015"/>
    </source>
</evidence>
<keyword evidence="18" id="KW-0833">Ubl conjugation pathway</keyword>
<dbReference type="FunFam" id="3.30.40.10:FF:000342">
    <property type="entry name" value="Histone deacetylase 6"/>
    <property type="match status" value="1"/>
</dbReference>
<evidence type="ECO:0000256" key="7">
    <source>
        <dbReference type="ARBA" id="ARBA00004489"/>
    </source>
</evidence>
<keyword evidence="24" id="KW-0804">Transcription</keyword>
<dbReference type="InterPro" id="IPR001607">
    <property type="entry name" value="Znf_UBP"/>
</dbReference>
<organism evidence="36 37">
    <name type="scientific">Takifugu rubripes</name>
    <name type="common">Japanese pufferfish</name>
    <name type="synonym">Fugu rubripes</name>
    <dbReference type="NCBI Taxonomy" id="31033"/>
    <lineage>
        <taxon>Eukaryota</taxon>
        <taxon>Metazoa</taxon>
        <taxon>Chordata</taxon>
        <taxon>Craniata</taxon>
        <taxon>Vertebrata</taxon>
        <taxon>Euteleostomi</taxon>
        <taxon>Actinopterygii</taxon>
        <taxon>Neopterygii</taxon>
        <taxon>Teleostei</taxon>
        <taxon>Neoteleostei</taxon>
        <taxon>Acanthomorphata</taxon>
        <taxon>Eupercaria</taxon>
        <taxon>Tetraodontiformes</taxon>
        <taxon>Tetradontoidea</taxon>
        <taxon>Tetraodontidae</taxon>
        <taxon>Takifugu</taxon>
    </lineage>
</organism>
<keyword evidence="15" id="KW-0479">Metal-binding</keyword>
<feature type="compositionally biased region" description="Basic and acidic residues" evidence="34">
    <location>
        <begin position="884"/>
        <end position="894"/>
    </location>
</feature>
<evidence type="ECO:0000256" key="2">
    <source>
        <dbReference type="ARBA" id="ARBA00004120"/>
    </source>
</evidence>
<dbReference type="GO" id="GO:0043204">
    <property type="term" value="C:perikaryon"/>
    <property type="evidence" value="ECO:0007669"/>
    <property type="project" value="UniProtKB-SubCell"/>
</dbReference>
<evidence type="ECO:0000256" key="31">
    <source>
        <dbReference type="ARBA" id="ARBA00068733"/>
    </source>
</evidence>
<evidence type="ECO:0000256" key="13">
    <source>
        <dbReference type="ARBA" id="ARBA00022553"/>
    </source>
</evidence>
<dbReference type="Gene3D" id="3.40.800.20">
    <property type="entry name" value="Histone deacetylase domain"/>
    <property type="match status" value="2"/>
</dbReference>
<evidence type="ECO:0000256" key="11">
    <source>
        <dbReference type="ARBA" id="ARBA00022490"/>
    </source>
</evidence>
<keyword evidence="22" id="KW-0156">Chromatin regulator</keyword>
<keyword evidence="23" id="KW-0805">Transcription regulation</keyword>
<evidence type="ECO:0000256" key="28">
    <source>
        <dbReference type="ARBA" id="ARBA00023273"/>
    </source>
</evidence>
<keyword evidence="21" id="KW-0832">Ubl conjugation</keyword>
<keyword evidence="25" id="KW-0009">Actin-binding</keyword>
<comment type="catalytic activity">
    <reaction evidence="30">
        <text>N(6)-acetyl-L-lysyl-[alpha-tubulin] + H2O = L-lysyl-[alpha-tubulin] + acetate</text>
        <dbReference type="Rhea" id="RHEA:21548"/>
        <dbReference type="Rhea" id="RHEA-COMP:11278"/>
        <dbReference type="Rhea" id="RHEA-COMP:11279"/>
        <dbReference type="ChEBI" id="CHEBI:15377"/>
        <dbReference type="ChEBI" id="CHEBI:29969"/>
        <dbReference type="ChEBI" id="CHEBI:30089"/>
        <dbReference type="ChEBI" id="CHEBI:61930"/>
    </reaction>
    <physiologicalReaction direction="left-to-right" evidence="30">
        <dbReference type="Rhea" id="RHEA:21549"/>
    </physiologicalReaction>
</comment>
<evidence type="ECO:0000256" key="24">
    <source>
        <dbReference type="ARBA" id="ARBA00023163"/>
    </source>
</evidence>
<evidence type="ECO:0000313" key="37">
    <source>
        <dbReference type="Proteomes" id="UP000005226"/>
    </source>
</evidence>
<keyword evidence="27" id="KW-0539">Nucleus</keyword>
<evidence type="ECO:0000256" key="6">
    <source>
        <dbReference type="ARBA" id="ARBA00004484"/>
    </source>
</evidence>
<evidence type="ECO:0000256" key="18">
    <source>
        <dbReference type="ARBA" id="ARBA00022786"/>
    </source>
</evidence>
<comment type="pathway">
    <text evidence="8">Protein modification; protein ubiquitination.</text>
</comment>
<evidence type="ECO:0000256" key="3">
    <source>
        <dbReference type="ARBA" id="ARBA00004123"/>
    </source>
</evidence>
<keyword evidence="12" id="KW-0678">Repressor</keyword>
<dbReference type="Ensembl" id="ENSTRUT00000060155.1">
    <property type="protein sequence ID" value="ENSTRUP00000061423.1"/>
    <property type="gene ID" value="ENSTRUG00000004270.3"/>
</dbReference>
<evidence type="ECO:0000256" key="26">
    <source>
        <dbReference type="ARBA" id="ARBA00023212"/>
    </source>
</evidence>
<comment type="similarity">
    <text evidence="9">Belongs to the histone deacetylase family. HD type 2 subfamily.</text>
</comment>
<evidence type="ECO:0000256" key="32">
    <source>
        <dbReference type="ARBA" id="ARBA00082852"/>
    </source>
</evidence>
<dbReference type="PRINTS" id="PR01270">
    <property type="entry name" value="HDASUPER"/>
</dbReference>
<dbReference type="Pfam" id="PF00850">
    <property type="entry name" value="Hist_deacetyl"/>
    <property type="match status" value="2"/>
</dbReference>
<keyword evidence="13" id="KW-0597">Phosphoprotein</keyword>
<evidence type="ECO:0000256" key="20">
    <source>
        <dbReference type="ARBA" id="ARBA00022833"/>
    </source>
</evidence>
<dbReference type="InterPro" id="IPR000286">
    <property type="entry name" value="HDACs"/>
</dbReference>
<evidence type="ECO:0000313" key="36">
    <source>
        <dbReference type="Ensembl" id="ENSTRUP00000061423.1"/>
    </source>
</evidence>
<dbReference type="InterPro" id="IPR023696">
    <property type="entry name" value="Ureohydrolase_dom_sf"/>
</dbReference>
<dbReference type="GO" id="GO:0051130">
    <property type="term" value="P:positive regulation of cellular component organization"/>
    <property type="evidence" value="ECO:0007669"/>
    <property type="project" value="UniProtKB-ARBA"/>
</dbReference>
<evidence type="ECO:0000256" key="16">
    <source>
        <dbReference type="ARBA" id="ARBA00022737"/>
    </source>
</evidence>
<dbReference type="OMA" id="HTRSHVN"/>
<dbReference type="GO" id="GO:0032886">
    <property type="term" value="P:regulation of microtubule-based process"/>
    <property type="evidence" value="ECO:0007669"/>
    <property type="project" value="UniProtKB-ARBA"/>
</dbReference>
<accession>A0A674MJX9</accession>
<dbReference type="Proteomes" id="UP000005226">
    <property type="component" value="Chromosome 3"/>
</dbReference>
<dbReference type="InterPro" id="IPR013083">
    <property type="entry name" value="Znf_RING/FYVE/PHD"/>
</dbReference>
<feature type="region of interest" description="Disordered" evidence="34">
    <location>
        <begin position="1"/>
        <end position="60"/>
    </location>
</feature>
<dbReference type="InterPro" id="IPR023801">
    <property type="entry name" value="His_deacetylse_dom"/>
</dbReference>
<evidence type="ECO:0000256" key="27">
    <source>
        <dbReference type="ARBA" id="ARBA00023242"/>
    </source>
</evidence>
<evidence type="ECO:0000256" key="17">
    <source>
        <dbReference type="ARBA" id="ARBA00022771"/>
    </source>
</evidence>
<keyword evidence="37" id="KW-1185">Reference proteome</keyword>
<dbReference type="GO" id="GO:0030955">
    <property type="term" value="F:potassium ion binding"/>
    <property type="evidence" value="ECO:0007669"/>
    <property type="project" value="Ensembl"/>
</dbReference>
<dbReference type="GO" id="GO:0051646">
    <property type="term" value="P:mitochondrion localization"/>
    <property type="evidence" value="ECO:0007669"/>
    <property type="project" value="UniProtKB-ARBA"/>
</dbReference>
<keyword evidence="14" id="KW-0808">Transferase</keyword>
<keyword evidence="20" id="KW-0862">Zinc</keyword>
<keyword evidence="17 33" id="KW-0863">Zinc-finger</keyword>
<reference evidence="36" key="2">
    <citation type="submission" date="2025-08" db="UniProtKB">
        <authorList>
            <consortium name="Ensembl"/>
        </authorList>
    </citation>
    <scope>IDENTIFICATION</scope>
</reference>
<evidence type="ECO:0000256" key="10">
    <source>
        <dbReference type="ARBA" id="ARBA00022481"/>
    </source>
</evidence>
<dbReference type="FunFam" id="3.40.800.20:FF:000005">
    <property type="entry name" value="histone deacetylase 6"/>
    <property type="match status" value="1"/>
</dbReference>
<evidence type="ECO:0000256" key="4">
    <source>
        <dbReference type="ARBA" id="ARBA00004279"/>
    </source>
</evidence>
<dbReference type="GO" id="GO:0036269">
    <property type="term" value="P:swimming behavior"/>
    <property type="evidence" value="ECO:0007669"/>
    <property type="project" value="Ensembl"/>
</dbReference>
<feature type="compositionally biased region" description="Basic residues" evidence="34">
    <location>
        <begin position="874"/>
        <end position="883"/>
    </location>
</feature>
<dbReference type="FunCoup" id="A0A674MJX9">
    <property type="interactions" value="974"/>
</dbReference>
<dbReference type="GO" id="GO:0051129">
    <property type="term" value="P:negative regulation of cellular component organization"/>
    <property type="evidence" value="ECO:0007669"/>
    <property type="project" value="UniProtKB-ARBA"/>
</dbReference>
<sequence length="1133" mass="123762">MDSGDPPDSGPKPIRRSPRLLPQCSNVSVKGRKGESSLQEVKRRGRMERSREEEEDLDDSLKMLNLSSGPSASGTGLVFSEIFTHHENLWDSSHPERPERVASIMEHLEQQDLLSRVTRVQPREATEKELLLCHSQHYVDLMKSTQTMTEEELHSLSDKYDSIYLHPESFSVAVMAVGSVLQLVDQVMTSELRNGFAVVRPPGHHAQKDLPNGFSIFNNVAIAARYAQTRHSVSRVLIVDWDVHHGQGIQYLFQEDPSVLYFSVHRFEQGSFWPHLPESDSHFVGSSGAEGSNINLPWNKVSLSSWSPRSCRLGCYGVTSRAAEASNGTVLSCVLAPQTGMKDADYIAAFQQLLLPVAHEFQPQLVLVCAGFDAAAGDEKGQMCVRPQCFHILTHMLMSLAEGRLVLALEGGYNLQSTAEGTAACVRALLGGACPPLATPTAPSDSALRSISQTLSALFPYWPSLQILEGGPWSTDGVLRTTSAEHTAELSSHAPSVATATGLVYDERMMEHLNLWDRHHPEQPQRISKIFSQHQELGLVDRCRSIPARLATEEELCMCHSVQHVHQMRATATMKPRELHKLGDEFNSIYINNQSFQAALLAAGGCFSGVEQILAGQVRNGVAIVRPPGHHAERDFPCGFCFFNTAALAARHAQKLSQDAPLHVLILDWDVHHGNGTQHMFEDDDSVLYISLHRYDNGAFFPSSEDAAPDRVGVAKGVGYNVNVAWSRGRMGDSDYLAAFHHVVMPVATEFNPDLVLVSAGFDAARGDPLGGYHVTPEGYAHLTHQLMSLAGGRLLLILEGGYNLSSISKSMAMCTSVLLGDPPPALLTPLPPPHHSAVATINEVIRCHAPYWRSLRIHIPESVRASLPSPKDHGKRSSRGKGRKSEETRRDKPPMSPPRQRGTLVDQSLEALTRGLASLDITQTAASPSPATSTPVGGARPKVHRSPQMLTCDQEVKVESREQTCSAPRSQPEAQAAVQLAATGSGSAGGAGPGPEAKGACGGSASQHSMELTRGGQINALYVVDPLPWCPHLDAVKPLPPSGVDIFKPCQDCGSEVENWICLTCYQVFCGRYVNEHMVTHGVVAEHPVVLSFSDLSVWCYLCEAYIHNQILFEAKNSAHWAKFGEEMPSWS</sequence>
<dbReference type="Pfam" id="PF02148">
    <property type="entry name" value="zf-UBP"/>
    <property type="match status" value="1"/>
</dbReference>
<dbReference type="GO" id="GO:0002244">
    <property type="term" value="P:hematopoietic progenitor cell differentiation"/>
    <property type="evidence" value="ECO:0007669"/>
    <property type="project" value="Ensembl"/>
</dbReference>
<dbReference type="PANTHER" id="PTHR10625">
    <property type="entry name" value="HISTONE DEACETYLASE HDAC1-RELATED"/>
    <property type="match status" value="1"/>
</dbReference>
<feature type="compositionally biased region" description="Low complexity" evidence="34">
    <location>
        <begin position="925"/>
        <end position="936"/>
    </location>
</feature>
<evidence type="ECO:0000256" key="30">
    <source>
        <dbReference type="ARBA" id="ARBA00050910"/>
    </source>
</evidence>
<keyword evidence="10" id="KW-0488">Methylation</keyword>
<dbReference type="Gene3D" id="3.30.40.10">
    <property type="entry name" value="Zinc/RING finger domain, C3HC4 (zinc finger)"/>
    <property type="match status" value="1"/>
</dbReference>
<evidence type="ECO:0000256" key="1">
    <source>
        <dbReference type="ARBA" id="ARBA00001947"/>
    </source>
</evidence>